<protein>
    <submittedName>
        <fullName evidence="1">Competence-damage inducible protein</fullName>
    </submittedName>
</protein>
<geneLocation type="plasmid" evidence="1">
    <name>pT5282-CTXM</name>
</geneLocation>
<accession>A0A221ZPI5</accession>
<reference evidence="1" key="1">
    <citation type="submission" date="2017-05" db="EMBL/GenBank/DDBJ databases">
        <authorList>
            <person name="Zhou D."/>
        </authorList>
    </citation>
    <scope>NUCLEOTIDE SEQUENCE</scope>
    <source>
        <strain evidence="1">T5282</strain>
        <plasmid evidence="1">pT5282-CTXM</plasmid>
    </source>
</reference>
<dbReference type="AlphaFoldDB" id="A0A221ZPI5"/>
<evidence type="ECO:0000313" key="1">
    <source>
        <dbReference type="EMBL" id="ASO64447.1"/>
    </source>
</evidence>
<name>A0A221ZPI5_ENTCL</name>
<sequence>MEHDKKTAQDALKKSQGHVLVHGRTGTGKSKLLEEATIPDSRYFDFSKMCGATCYPDLHFLCRTNEDIYLDHILDAKESTVILDSVEFPQNINDSFLYDFLKIMSARGKRVIAVAFTSNTLENFKPVFEYEIETRRLEDGSFTCTTTSKTGSVESLLKNRYVWEDDDNEDTFSLARDVSDQLSIIVNAFDKDNAQEIIVAAAGEIQSLVQKDCIDRSH</sequence>
<dbReference type="EMBL" id="MF062700">
    <property type="protein sequence ID" value="ASO64447.1"/>
    <property type="molecule type" value="Genomic_DNA"/>
</dbReference>
<gene>
    <name evidence="1" type="primary">cinA</name>
    <name evidence="1" type="ORF">pT5282-CTXM_40</name>
</gene>
<proteinExistence type="predicted"/>
<keyword evidence="1" id="KW-0614">Plasmid</keyword>
<organism evidence="1">
    <name type="scientific">Enterobacter cloacae</name>
    <dbReference type="NCBI Taxonomy" id="550"/>
    <lineage>
        <taxon>Bacteria</taxon>
        <taxon>Pseudomonadati</taxon>
        <taxon>Pseudomonadota</taxon>
        <taxon>Gammaproteobacteria</taxon>
        <taxon>Enterobacterales</taxon>
        <taxon>Enterobacteriaceae</taxon>
        <taxon>Enterobacter</taxon>
        <taxon>Enterobacter cloacae complex</taxon>
    </lineage>
</organism>
<dbReference type="RefSeq" id="WP_050886235.1">
    <property type="nucleotide sequence ID" value="NZ_MF062700.1"/>
</dbReference>